<evidence type="ECO:0000259" key="9">
    <source>
        <dbReference type="Pfam" id="PF18327"/>
    </source>
</evidence>
<evidence type="ECO:0000256" key="3">
    <source>
        <dbReference type="ARBA" id="ARBA00023027"/>
    </source>
</evidence>
<dbReference type="InterPro" id="IPR002872">
    <property type="entry name" value="Proline_DH_dom"/>
</dbReference>
<dbReference type="InterPro" id="IPR041349">
    <property type="entry name" value="PRODH"/>
</dbReference>
<dbReference type="InterPro" id="IPR016161">
    <property type="entry name" value="Ald_DH/histidinol_DH"/>
</dbReference>
<dbReference type="RefSeq" id="WP_173569226.1">
    <property type="nucleotide sequence ID" value="NZ_WOSY01000003.1"/>
</dbReference>
<keyword evidence="5" id="KW-0642">Proline metabolism</keyword>
<comment type="caution">
    <text evidence="10">The sequence shown here is derived from an EMBL/GenBank/DDBJ whole genome shotgun (WGS) entry which is preliminary data.</text>
</comment>
<dbReference type="SUPFAM" id="SSF51730">
    <property type="entry name" value="FAD-linked oxidoreductase"/>
    <property type="match status" value="1"/>
</dbReference>
<keyword evidence="5" id="KW-0274">FAD</keyword>
<comment type="catalytic activity">
    <reaction evidence="5">
        <text>L-proline + a quinone = (S)-1-pyrroline-5-carboxylate + a quinol + H(+)</text>
        <dbReference type="Rhea" id="RHEA:23784"/>
        <dbReference type="ChEBI" id="CHEBI:15378"/>
        <dbReference type="ChEBI" id="CHEBI:17388"/>
        <dbReference type="ChEBI" id="CHEBI:24646"/>
        <dbReference type="ChEBI" id="CHEBI:60039"/>
        <dbReference type="ChEBI" id="CHEBI:132124"/>
        <dbReference type="EC" id="1.5.5.2"/>
    </reaction>
</comment>
<keyword evidence="5" id="KW-0238">DNA-binding</keyword>
<evidence type="ECO:0000256" key="4">
    <source>
        <dbReference type="ARBA" id="ARBA00048142"/>
    </source>
</evidence>
<keyword evidence="11" id="KW-1185">Reference proteome</keyword>
<reference evidence="10 11" key="1">
    <citation type="journal article" date="2020" name="Int. J. Syst. Evol. Microbiol.">
        <title>Novel acetic acid bacteria from cider fermentations: Acetobacter conturbans sp. nov. and Acetobacter fallax sp. nov.</title>
        <authorList>
            <person name="Sombolestani A.S."/>
            <person name="Cleenwerck I."/>
            <person name="Cnockaert M."/>
            <person name="Borremans W."/>
            <person name="Wieme A.D."/>
            <person name="De Vuyst L."/>
            <person name="Vandamme P."/>
        </authorList>
    </citation>
    <scope>NUCLEOTIDE SEQUENCE [LARGE SCALE GENOMIC DNA]</scope>
    <source>
        <strain evidence="10 11">LMG 1627</strain>
    </source>
</reference>
<dbReference type="Gene3D" id="3.40.605.10">
    <property type="entry name" value="Aldehyde Dehydrogenase, Chain A, domain 1"/>
    <property type="match status" value="1"/>
</dbReference>
<dbReference type="EMBL" id="WOSY01000003">
    <property type="protein sequence ID" value="NHN87951.1"/>
    <property type="molecule type" value="Genomic_DNA"/>
</dbReference>
<comment type="catalytic activity">
    <reaction evidence="4 5">
        <text>L-glutamate 5-semialdehyde + NAD(+) + H2O = L-glutamate + NADH + 2 H(+)</text>
        <dbReference type="Rhea" id="RHEA:30235"/>
        <dbReference type="ChEBI" id="CHEBI:15377"/>
        <dbReference type="ChEBI" id="CHEBI:15378"/>
        <dbReference type="ChEBI" id="CHEBI:29985"/>
        <dbReference type="ChEBI" id="CHEBI:57540"/>
        <dbReference type="ChEBI" id="CHEBI:57945"/>
        <dbReference type="ChEBI" id="CHEBI:58066"/>
        <dbReference type="EC" id="1.2.1.88"/>
    </reaction>
</comment>
<feature type="domain" description="Aldehyde dehydrogenase" evidence="6">
    <location>
        <begin position="555"/>
        <end position="998"/>
    </location>
</feature>
<dbReference type="Pfam" id="PF18327">
    <property type="entry name" value="PRODH"/>
    <property type="match status" value="1"/>
</dbReference>
<dbReference type="SUPFAM" id="SSF53720">
    <property type="entry name" value="ALDH-like"/>
    <property type="match status" value="1"/>
</dbReference>
<dbReference type="InterPro" id="IPR024082">
    <property type="entry name" value="PRODH_PutA_dom_II"/>
</dbReference>
<organism evidence="10 11">
    <name type="scientific">Acetobacter conturbans</name>
    <dbReference type="NCBI Taxonomy" id="1737472"/>
    <lineage>
        <taxon>Bacteria</taxon>
        <taxon>Pseudomonadati</taxon>
        <taxon>Pseudomonadota</taxon>
        <taxon>Alphaproteobacteria</taxon>
        <taxon>Acetobacterales</taxon>
        <taxon>Acetobacteraceae</taxon>
        <taxon>Acetobacter</taxon>
    </lineage>
</organism>
<comment type="similarity">
    <text evidence="5">In the N-terminal section; belongs to the proline dehydrogenase family.</text>
</comment>
<dbReference type="GO" id="GO:0004657">
    <property type="term" value="F:proline dehydrogenase activity"/>
    <property type="evidence" value="ECO:0007669"/>
    <property type="project" value="UniProtKB-EC"/>
</dbReference>
<keyword evidence="5" id="KW-0804">Transcription</keyword>
<dbReference type="InterPro" id="IPR050485">
    <property type="entry name" value="Proline_metab_enzyme"/>
</dbReference>
<dbReference type="InterPro" id="IPR016163">
    <property type="entry name" value="Ald_DH_C"/>
</dbReference>
<evidence type="ECO:0000313" key="11">
    <source>
        <dbReference type="Proteomes" id="UP000631653"/>
    </source>
</evidence>
<evidence type="ECO:0000259" key="8">
    <source>
        <dbReference type="Pfam" id="PF14850"/>
    </source>
</evidence>
<dbReference type="PANTHER" id="PTHR42862">
    <property type="entry name" value="DELTA-1-PYRROLINE-5-CARBOXYLATE DEHYDROGENASE 1, ISOFORM A-RELATED"/>
    <property type="match status" value="1"/>
</dbReference>
<comment type="cofactor">
    <cofactor evidence="5">
        <name>FAD</name>
        <dbReference type="ChEBI" id="CHEBI:57692"/>
    </cofactor>
</comment>
<dbReference type="GO" id="GO:0003842">
    <property type="term" value="F:L-glutamate gamma-semialdehyde dehydrogenase activity"/>
    <property type="evidence" value="ECO:0007669"/>
    <property type="project" value="UniProtKB-EC"/>
</dbReference>
<dbReference type="Proteomes" id="UP000631653">
    <property type="component" value="Unassembled WGS sequence"/>
</dbReference>
<dbReference type="Pfam" id="PF14850">
    <property type="entry name" value="Pro_dh-DNA_bdg"/>
    <property type="match status" value="1"/>
</dbReference>
<sequence length="1178" mass="126989">MVVPFAALHTAVPDRSSLRRAITDQTWTPETSCMASLRADASLSAEEETRTHDLARRLVEQQRAAPTPGLVQTLVREYDLSTPEGLALMELAEALLRIPDPATQDALIRDKLTERNWRGHIARTKTPLVNLSAGGLLFASNLLSLAGKKTVTGQLAARCAEPSLRLMLHQAMRLMGNQFVSGETIEKALKNGQSPKNRHLRYSYDMLGEAAMTAADADRYYRDYEQAIHAVGTAARGKGVYNGAGISVKLSALHPRYSRAQQERVMTELLPRLTNLAALAARYDIGFNIDAEEVDRLELSLDILEALAFDPKLSGWNGLGFVVQAYQKRAPFVLDWVIDLARRSGHRLMVRLVKGAYWDTEIKRAQVDGMPEFPVYTVKTNTDIAYLACARKMLAARDALFPQFATHNARTLASVYTLAGPDSSDNSYEFQCLHGMGEALAAQVTALGRPMRVYAPVGTHETLLAYLVRRLLENGANSSFVNQIQDKNIPVTSLIADPLTLTAPESTAAHVIRPEALFAPSRENSAGLPLWDENALRKLSDDIGSLQPSTGSGNHGVLNPADHRDVVGHIDFATDDQINDAIGKSVTAFGAWGNLSPDQRSENLFRAGDLLEQKHPLLIDLLVREAGKSVPNAVGELREAVDFLRYYAAQIRDGFDNTTHPPLGPVVCISPWNFPLAIFLGQVSAALAAGNTVLAKPAEQTPLVASAAIDILHEAGVPADALQLVIGDGHAGARLVADPRVQTVVFTGSTAVARAIRDQLSGRLTSHGTPVPLIAETGGQNGMMVDSSALAEQVVGDIVASAFDSAGQRCSALRVLCVQEECADRIVTMLRGAMQELRTASPDMLKTDVGPVIDAEAKAGIEAHIARMRSQGFNVFQSELDESCAQGTFVPPTLIEIDAIRTLKNEVFGPVLHVMRYARADRQRVIEELNATGYALTFGIHTRIEGEATDTAKQSHAGNIYINRNIVGAVVGSQPFGGHGLSGTGPKAGGPLYLRRFLAACPPDANWQPVDLSPESRLFRSWQNLSGTPPLLPEMIQILPGPTGEKNVYELSPRGLVLCTGPDKESLVRQIDAALAVGNRVTVPVELAEMLGELPHLLRGAVSVAGSTTKPDVALCAAIPDTLRKLQAYLKEVSGAVISVITPAPDGRYPLEWLVQERSVSTNTTASGGNVALMSQPA</sequence>
<proteinExistence type="inferred from homology"/>
<feature type="domain" description="Proline dehydrogenase" evidence="7">
    <location>
        <begin position="188"/>
        <end position="483"/>
    </location>
</feature>
<evidence type="ECO:0000313" key="10">
    <source>
        <dbReference type="EMBL" id="NHN87951.1"/>
    </source>
</evidence>
<keyword evidence="5" id="KW-0805">Transcription regulation</keyword>
<dbReference type="Gene3D" id="3.20.20.220">
    <property type="match status" value="1"/>
</dbReference>
<dbReference type="InterPro" id="IPR005933">
    <property type="entry name" value="PutA_C"/>
</dbReference>
<evidence type="ECO:0000256" key="1">
    <source>
        <dbReference type="ARBA" id="ARBA00004786"/>
    </source>
</evidence>
<accession>A0ABX0JZH2</accession>
<dbReference type="InterPro" id="IPR015590">
    <property type="entry name" value="Aldehyde_DH_dom"/>
</dbReference>
<protein>
    <recommendedName>
        <fullName evidence="5">Bifunctional protein PutA</fullName>
    </recommendedName>
    <domain>
        <recommendedName>
            <fullName evidence="5">Proline dehydrogenase</fullName>
            <ecNumber evidence="5">1.5.5.2</ecNumber>
        </recommendedName>
        <alternativeName>
            <fullName evidence="5">Proline oxidase</fullName>
        </alternativeName>
    </domain>
    <domain>
        <recommendedName>
            <fullName evidence="5">Delta-1-pyrroline-5-carboxylate dehydrogenase</fullName>
            <shortName evidence="5">P5C dehydrogenase</shortName>
            <ecNumber evidence="5">1.2.1.88</ecNumber>
        </recommendedName>
        <alternativeName>
            <fullName evidence="5">L-glutamate gamma-semialdehyde dehydrogenase</fullName>
        </alternativeName>
    </domain>
</protein>
<comment type="pathway">
    <text evidence="5">Amino-acid degradation; L-proline degradation into L-glutamate; L-glutamate from L-proline: step 1/2.</text>
</comment>
<evidence type="ECO:0000259" key="6">
    <source>
        <dbReference type="Pfam" id="PF00171"/>
    </source>
</evidence>
<evidence type="ECO:0000256" key="2">
    <source>
        <dbReference type="ARBA" id="ARBA00023002"/>
    </source>
</evidence>
<dbReference type="SUPFAM" id="SSF81935">
    <property type="entry name" value="N-terminal domain of bifunctional PutA protein"/>
    <property type="match status" value="1"/>
</dbReference>
<comment type="similarity">
    <text evidence="5">In the C-terminal section; belongs to the aldehyde dehydrogenase family.</text>
</comment>
<evidence type="ECO:0000256" key="5">
    <source>
        <dbReference type="PIRNR" id="PIRNR000197"/>
    </source>
</evidence>
<gene>
    <name evidence="10" type="primary">putA</name>
    <name evidence="10" type="ORF">GOB81_04810</name>
</gene>
<dbReference type="InterPro" id="IPR024090">
    <property type="entry name" value="PRODH_PutA_dom_I"/>
</dbReference>
<dbReference type="InterPro" id="IPR029041">
    <property type="entry name" value="FAD-linked_oxidoreductase-like"/>
</dbReference>
<keyword evidence="2 5" id="KW-0560">Oxidoreductase</keyword>
<keyword evidence="5" id="KW-0678">Repressor</keyword>
<evidence type="ECO:0000259" key="7">
    <source>
        <dbReference type="Pfam" id="PF01619"/>
    </source>
</evidence>
<dbReference type="NCBIfam" id="NF008869">
    <property type="entry name" value="PRK11904.1"/>
    <property type="match status" value="1"/>
</dbReference>
<feature type="domain" description="Proline utilization A proline dehydrogenase N-terminal" evidence="9">
    <location>
        <begin position="16"/>
        <end position="61"/>
    </location>
</feature>
<dbReference type="PIRSF" id="PIRSF000197">
    <property type="entry name" value="Bifunct_PutA"/>
    <property type="match status" value="1"/>
</dbReference>
<dbReference type="InterPro" id="IPR016160">
    <property type="entry name" value="Ald_DH_CS_CYS"/>
</dbReference>
<comment type="function">
    <text evidence="5">Oxidizes proline to glutamate for use as a carbon and nitrogen source.</text>
</comment>
<dbReference type="PROSITE" id="PS00070">
    <property type="entry name" value="ALDEHYDE_DEHYDR_CYS"/>
    <property type="match status" value="1"/>
</dbReference>
<dbReference type="NCBIfam" id="TIGR01238">
    <property type="entry name" value="D1pyr5carbox3"/>
    <property type="match status" value="1"/>
</dbReference>
<dbReference type="Pfam" id="PF00171">
    <property type="entry name" value="Aldedh"/>
    <property type="match status" value="1"/>
</dbReference>
<feature type="domain" description="Proline dehydrogenase PutA" evidence="8">
    <location>
        <begin position="71"/>
        <end position="179"/>
    </location>
</feature>
<dbReference type="Pfam" id="PF01619">
    <property type="entry name" value="Pro_dh"/>
    <property type="match status" value="1"/>
</dbReference>
<dbReference type="PANTHER" id="PTHR42862:SF1">
    <property type="entry name" value="DELTA-1-PYRROLINE-5-CARBOXYLATE DEHYDROGENASE 2, ISOFORM A-RELATED"/>
    <property type="match status" value="1"/>
</dbReference>
<dbReference type="Gene3D" id="3.40.309.10">
    <property type="entry name" value="Aldehyde Dehydrogenase, Chain A, domain 2"/>
    <property type="match status" value="1"/>
</dbReference>
<dbReference type="InterPro" id="IPR016162">
    <property type="entry name" value="Ald_DH_N"/>
</dbReference>
<dbReference type="InterPro" id="IPR024089">
    <property type="entry name" value="PRODH_PutA_dom_I/II"/>
</dbReference>
<dbReference type="InterPro" id="IPR025703">
    <property type="entry name" value="Bifunct_PutA"/>
</dbReference>
<dbReference type="Gene3D" id="1.20.5.460">
    <property type="entry name" value="Single helix bin"/>
    <property type="match status" value="1"/>
</dbReference>
<dbReference type="EC" id="1.5.5.2" evidence="5"/>
<dbReference type="Gene3D" id="1.20.5.550">
    <property type="entry name" value="Single Helix bin"/>
    <property type="match status" value="1"/>
</dbReference>
<keyword evidence="3 5" id="KW-0520">NAD</keyword>
<dbReference type="CDD" id="cd07125">
    <property type="entry name" value="ALDH_PutA-P5CDH"/>
    <property type="match status" value="1"/>
</dbReference>
<keyword evidence="5" id="KW-0285">Flavoprotein</keyword>
<dbReference type="EC" id="1.2.1.88" evidence="5"/>
<comment type="pathway">
    <text evidence="1 5">Amino-acid degradation; L-proline degradation into L-glutamate; L-glutamate from L-proline: step 2/2.</text>
</comment>
<name>A0ABX0JZH2_9PROT</name>